<dbReference type="EC" id="3.1.1.61" evidence="2"/>
<dbReference type="CDD" id="cd16433">
    <property type="entry name" value="CheB"/>
    <property type="match status" value="1"/>
</dbReference>
<gene>
    <name evidence="6" type="ORF">SAMN03080601_01281</name>
</gene>
<dbReference type="PROSITE" id="PS50122">
    <property type="entry name" value="CHEB"/>
    <property type="match status" value="1"/>
</dbReference>
<evidence type="ECO:0000256" key="2">
    <source>
        <dbReference type="ARBA" id="ARBA00039140"/>
    </source>
</evidence>
<dbReference type="Gene3D" id="3.40.50.180">
    <property type="entry name" value="Methylesterase CheB, C-terminal domain"/>
    <property type="match status" value="1"/>
</dbReference>
<feature type="domain" description="CheB-type methylesterase" evidence="5">
    <location>
        <begin position="4"/>
        <end position="187"/>
    </location>
</feature>
<feature type="active site" evidence="4">
    <location>
        <position position="16"/>
    </location>
</feature>
<protein>
    <recommendedName>
        <fullName evidence="2">protein-glutamate methylesterase</fullName>
        <ecNumber evidence="2">3.1.1.61</ecNumber>
    </recommendedName>
</protein>
<keyword evidence="7" id="KW-1185">Reference proteome</keyword>
<dbReference type="PANTHER" id="PTHR42872">
    <property type="entry name" value="PROTEIN-GLUTAMATE METHYLESTERASE/PROTEIN-GLUTAMINE GLUTAMINASE"/>
    <property type="match status" value="1"/>
</dbReference>
<evidence type="ECO:0000256" key="1">
    <source>
        <dbReference type="ARBA" id="ARBA00022801"/>
    </source>
</evidence>
<dbReference type="RefSeq" id="WP_079557053.1">
    <property type="nucleotide sequence ID" value="NZ_CP021904.1"/>
</dbReference>
<organism evidence="6 7">
    <name type="scientific">Alkalitalea saponilacus</name>
    <dbReference type="NCBI Taxonomy" id="889453"/>
    <lineage>
        <taxon>Bacteria</taxon>
        <taxon>Pseudomonadati</taxon>
        <taxon>Bacteroidota</taxon>
        <taxon>Bacteroidia</taxon>
        <taxon>Marinilabiliales</taxon>
        <taxon>Marinilabiliaceae</taxon>
        <taxon>Alkalitalea</taxon>
    </lineage>
</organism>
<dbReference type="GO" id="GO:0005737">
    <property type="term" value="C:cytoplasm"/>
    <property type="evidence" value="ECO:0007669"/>
    <property type="project" value="InterPro"/>
</dbReference>
<dbReference type="GO" id="GO:0000156">
    <property type="term" value="F:phosphorelay response regulator activity"/>
    <property type="evidence" value="ECO:0007669"/>
    <property type="project" value="InterPro"/>
</dbReference>
<dbReference type="OrthoDB" id="1524092at2"/>
<evidence type="ECO:0000313" key="6">
    <source>
        <dbReference type="EMBL" id="SKB81471.1"/>
    </source>
</evidence>
<dbReference type="PANTHER" id="PTHR42872:SF3">
    <property type="entry name" value="PROTEIN-GLUTAMATE METHYLESTERASE_PROTEIN-GLUTAMINE GLUTAMINASE 1"/>
    <property type="match status" value="1"/>
</dbReference>
<evidence type="ECO:0000259" key="5">
    <source>
        <dbReference type="PROSITE" id="PS50122"/>
    </source>
</evidence>
<sequence length="192" mass="21167">MHNPEHPYKIIVMGGSAGSFSVVSGILSKLNPNFKIPILLSLHRLKHVRSGLSEGLSLNSKIKVLEPNDKEKIEPNRVYLAPSNYHMFIEIDGSIALSTEESHNHSRPSIDYTLMSAAYVYREKALGILLTGANKDGAKGLKSIADHRGYTIVQDPVTCDIDTMPKSALQLFCPDEILSPTEIVQFLNSLQP</sequence>
<name>A0A1T5EC59_9BACT</name>
<keyword evidence="1 4" id="KW-0378">Hydrolase</keyword>
<feature type="active site" evidence="4">
    <location>
        <position position="43"/>
    </location>
</feature>
<dbReference type="Pfam" id="PF01339">
    <property type="entry name" value="CheB_methylest"/>
    <property type="match status" value="1"/>
</dbReference>
<feature type="active site" evidence="4">
    <location>
        <position position="136"/>
    </location>
</feature>
<reference evidence="6 7" key="1">
    <citation type="submission" date="2017-02" db="EMBL/GenBank/DDBJ databases">
        <authorList>
            <person name="Peterson S.W."/>
        </authorList>
    </citation>
    <scope>NUCLEOTIDE SEQUENCE [LARGE SCALE GENOMIC DNA]</scope>
    <source>
        <strain evidence="6 7">DSM 24412</strain>
    </source>
</reference>
<dbReference type="KEGG" id="asx:CDL62_07760"/>
<dbReference type="GO" id="GO:0008984">
    <property type="term" value="F:protein-glutamate methylesterase activity"/>
    <property type="evidence" value="ECO:0007669"/>
    <property type="project" value="UniProtKB-EC"/>
</dbReference>
<dbReference type="InterPro" id="IPR035909">
    <property type="entry name" value="CheB_C"/>
</dbReference>
<dbReference type="AlphaFoldDB" id="A0A1T5EC59"/>
<dbReference type="STRING" id="889453.SAMN03080601_01281"/>
<dbReference type="SUPFAM" id="SSF52738">
    <property type="entry name" value="Methylesterase CheB, C-terminal domain"/>
    <property type="match status" value="1"/>
</dbReference>
<dbReference type="Proteomes" id="UP000191055">
    <property type="component" value="Unassembled WGS sequence"/>
</dbReference>
<evidence type="ECO:0000256" key="3">
    <source>
        <dbReference type="ARBA" id="ARBA00048267"/>
    </source>
</evidence>
<accession>A0A1T5EC59</accession>
<dbReference type="GO" id="GO:0006935">
    <property type="term" value="P:chemotaxis"/>
    <property type="evidence" value="ECO:0007669"/>
    <property type="project" value="UniProtKB-UniRule"/>
</dbReference>
<keyword evidence="4" id="KW-0145">Chemotaxis</keyword>
<evidence type="ECO:0000313" key="7">
    <source>
        <dbReference type="Proteomes" id="UP000191055"/>
    </source>
</evidence>
<evidence type="ECO:0000256" key="4">
    <source>
        <dbReference type="PROSITE-ProRule" id="PRU00050"/>
    </source>
</evidence>
<comment type="catalytic activity">
    <reaction evidence="3">
        <text>[protein]-L-glutamate 5-O-methyl ester + H2O = L-glutamyl-[protein] + methanol + H(+)</text>
        <dbReference type="Rhea" id="RHEA:23236"/>
        <dbReference type="Rhea" id="RHEA-COMP:10208"/>
        <dbReference type="Rhea" id="RHEA-COMP:10311"/>
        <dbReference type="ChEBI" id="CHEBI:15377"/>
        <dbReference type="ChEBI" id="CHEBI:15378"/>
        <dbReference type="ChEBI" id="CHEBI:17790"/>
        <dbReference type="ChEBI" id="CHEBI:29973"/>
        <dbReference type="ChEBI" id="CHEBI:82795"/>
        <dbReference type="EC" id="3.1.1.61"/>
    </reaction>
</comment>
<dbReference type="EMBL" id="FUYV01000005">
    <property type="protein sequence ID" value="SKB81471.1"/>
    <property type="molecule type" value="Genomic_DNA"/>
</dbReference>
<dbReference type="InterPro" id="IPR000673">
    <property type="entry name" value="Sig_transdc_resp-reg_Me-estase"/>
</dbReference>
<proteinExistence type="predicted"/>